<evidence type="ECO:0000313" key="1">
    <source>
        <dbReference type="EMBL" id="KAH9557647.1"/>
    </source>
</evidence>
<proteinExistence type="predicted"/>
<accession>A0ACB8HNK2</accession>
<name>A0ACB8HNK2_9BRYO</name>
<dbReference type="Proteomes" id="UP000828922">
    <property type="component" value="Linkage Group LG07"/>
</dbReference>
<reference evidence="2" key="1">
    <citation type="journal article" date="2022" name="New Phytol.">
        <title>Phylogenomic structure and speciation in an emerging model: the Sphagnum magellanicum complex (Bryophyta).</title>
        <authorList>
            <person name="Shaw A.J."/>
            <person name="Piatkowski B."/>
            <person name="Duffy A.M."/>
            <person name="Aguero B."/>
            <person name="Imwattana K."/>
            <person name="Nieto-Lugilde M."/>
            <person name="Healey A."/>
            <person name="Weston D.J."/>
            <person name="Patel M.N."/>
            <person name="Schmutz J."/>
            <person name="Grimwood J."/>
            <person name="Yavitt J.B."/>
            <person name="Hassel K."/>
            <person name="Stenoien H.K."/>
            <person name="Flatberg K.I."/>
            <person name="Bickford C.P."/>
            <person name="Hicks K.A."/>
        </authorList>
    </citation>
    <scope>NUCLEOTIDE SEQUENCE [LARGE SCALE GENOMIC DNA]</scope>
</reference>
<organism evidence="1 2">
    <name type="scientific">Sphagnum magellanicum</name>
    <dbReference type="NCBI Taxonomy" id="128215"/>
    <lineage>
        <taxon>Eukaryota</taxon>
        <taxon>Viridiplantae</taxon>
        <taxon>Streptophyta</taxon>
        <taxon>Embryophyta</taxon>
        <taxon>Bryophyta</taxon>
        <taxon>Sphagnophytina</taxon>
        <taxon>Sphagnopsida</taxon>
        <taxon>Sphagnales</taxon>
        <taxon>Sphagnaceae</taxon>
        <taxon>Sphagnum</taxon>
    </lineage>
</organism>
<dbReference type="EMBL" id="CM038913">
    <property type="protein sequence ID" value="KAH9557647.1"/>
    <property type="molecule type" value="Genomic_DNA"/>
</dbReference>
<gene>
    <name evidence="1" type="ORF">CY35_07G094900</name>
</gene>
<evidence type="ECO:0000313" key="2">
    <source>
        <dbReference type="Proteomes" id="UP000828922"/>
    </source>
</evidence>
<protein>
    <submittedName>
        <fullName evidence="1">Uncharacterized protein</fullName>
    </submittedName>
</protein>
<keyword evidence="2" id="KW-1185">Reference proteome</keyword>
<sequence>MAFEVARVHGIIRSNIREEDGICSKAAASSSSSMPGSFVLIQEQGEALVHVQKTQQQQTGVANRSCPPSGIRRDASSSAASWSDVMPCSSSLASSSHDSTEDTENDEEDDELLLAGLAQHVAQTMLNGAAAADDDEDSVLHSASGVDGKKTHNSLCTEANKAAESSPPSSWSSGSLLQWPQSATSSSTASSKGSSRMSSQVSSPPTTPVEAKRSDAWDLLHAAAGEVVRLKMHQQKKSIMSSSSSPTNRYHPKQVHHVQCQQQQPLQAHCFQVPPAAAAPQMLMLPGCRIVATNAPPPTTGILQAATILPHLRNTNERRAPIHGSSAYHQQGWNSAVARGEGHQHYSTHQQQQMAMETGGPGAVLGFQARSYPVFYHQQQSCRPVVLQKSYQGQCRSDRLVDNHTPQWTTTAAQRGGLGMRAVFLGSGNSQRKSSGTGVFLPRSVGNGAELKRKPVCSTVLLPSRIVQVLNLNVENMCSHLSLPSSFVHSTSYSDHSAAMPASPNSSCNLGVSAMGRSKQSFEEGWLASCGKSRSPSILRQNPQPELCLPSEWTY</sequence>
<comment type="caution">
    <text evidence="1">The sequence shown here is derived from an EMBL/GenBank/DDBJ whole genome shotgun (WGS) entry which is preliminary data.</text>
</comment>